<protein>
    <submittedName>
        <fullName evidence="1">Uncharacterized protein</fullName>
    </submittedName>
</protein>
<dbReference type="EMBL" id="JAVDYF010000001">
    <property type="protein sequence ID" value="MDR7354633.1"/>
    <property type="molecule type" value="Genomic_DNA"/>
</dbReference>
<evidence type="ECO:0000313" key="2">
    <source>
        <dbReference type="Proteomes" id="UP001183619"/>
    </source>
</evidence>
<dbReference type="Proteomes" id="UP001183619">
    <property type="component" value="Unassembled WGS sequence"/>
</dbReference>
<proteinExistence type="predicted"/>
<comment type="caution">
    <text evidence="1">The sequence shown here is derived from an EMBL/GenBank/DDBJ whole genome shotgun (WGS) entry which is preliminary data.</text>
</comment>
<sequence length="83" mass="8863">MWFPGVGTSARGEKVSKLTKSGGGLQLARLVYSCFNNQVALTRSHAICCGGGEVNMTPSLKVFQTFSTRNGSMHWVNGRGGKV</sequence>
<evidence type="ECO:0000313" key="1">
    <source>
        <dbReference type="EMBL" id="MDR7354633.1"/>
    </source>
</evidence>
<organism evidence="1 2">
    <name type="scientific">Corynebacterium felinum</name>
    <dbReference type="NCBI Taxonomy" id="131318"/>
    <lineage>
        <taxon>Bacteria</taxon>
        <taxon>Bacillati</taxon>
        <taxon>Actinomycetota</taxon>
        <taxon>Actinomycetes</taxon>
        <taxon>Mycobacteriales</taxon>
        <taxon>Corynebacteriaceae</taxon>
        <taxon>Corynebacterium</taxon>
    </lineage>
</organism>
<reference evidence="1 2" key="1">
    <citation type="submission" date="2023-07" db="EMBL/GenBank/DDBJ databases">
        <title>Sequencing the genomes of 1000 actinobacteria strains.</title>
        <authorList>
            <person name="Klenk H.-P."/>
        </authorList>
    </citation>
    <scope>NUCLEOTIDE SEQUENCE [LARGE SCALE GENOMIC DNA]</scope>
    <source>
        <strain evidence="1 2">DSM 44508</strain>
    </source>
</reference>
<keyword evidence="2" id="KW-1185">Reference proteome</keyword>
<gene>
    <name evidence="1" type="ORF">J2S37_001171</name>
</gene>
<accession>A0ABU2B7P3</accession>
<name>A0ABU2B7P3_9CORY</name>